<dbReference type="EMBL" id="PJQM01008024">
    <property type="protein sequence ID" value="RCH77500.1"/>
    <property type="molecule type" value="Genomic_DNA"/>
</dbReference>
<dbReference type="Proteomes" id="UP000253551">
    <property type="component" value="Unassembled WGS sequence"/>
</dbReference>
<dbReference type="OrthoDB" id="2261617at2759"/>
<reference evidence="2 3" key="1">
    <citation type="journal article" date="2018" name="G3 (Bethesda)">
        <title>Phylogenetic and Phylogenomic Definition of Rhizopus Species.</title>
        <authorList>
            <person name="Gryganskyi A.P."/>
            <person name="Golan J."/>
            <person name="Dolatabadi S."/>
            <person name="Mondo S."/>
            <person name="Robb S."/>
            <person name="Idnurm A."/>
            <person name="Muszewska A."/>
            <person name="Steczkiewicz K."/>
            <person name="Masonjones S."/>
            <person name="Liao H.L."/>
            <person name="Gajdeczka M.T."/>
            <person name="Anike F."/>
            <person name="Vuek A."/>
            <person name="Anishchenko I.M."/>
            <person name="Voigt K."/>
            <person name="de Hoog G.S."/>
            <person name="Smith M.E."/>
            <person name="Heitman J."/>
            <person name="Vilgalys R."/>
            <person name="Stajich J.E."/>
        </authorList>
    </citation>
    <scope>NUCLEOTIDE SEQUENCE [LARGE SCALE GENOMIC DNA]</scope>
    <source>
        <strain evidence="2 3">LSU 92-RS-03</strain>
    </source>
</reference>
<organism evidence="2 3">
    <name type="scientific">Rhizopus stolonifer</name>
    <name type="common">Rhizopus nigricans</name>
    <dbReference type="NCBI Taxonomy" id="4846"/>
    <lineage>
        <taxon>Eukaryota</taxon>
        <taxon>Fungi</taxon>
        <taxon>Fungi incertae sedis</taxon>
        <taxon>Mucoromycota</taxon>
        <taxon>Mucoromycotina</taxon>
        <taxon>Mucoromycetes</taxon>
        <taxon>Mucorales</taxon>
        <taxon>Mucorineae</taxon>
        <taxon>Rhizopodaceae</taxon>
        <taxon>Rhizopus</taxon>
    </lineage>
</organism>
<dbReference type="AlphaFoldDB" id="A0A367IIJ8"/>
<comment type="caution">
    <text evidence="2">The sequence shown here is derived from an EMBL/GenBank/DDBJ whole genome shotgun (WGS) entry which is preliminary data.</text>
</comment>
<proteinExistence type="predicted"/>
<protein>
    <submittedName>
        <fullName evidence="2">Uncharacterized protein</fullName>
    </submittedName>
</protein>
<sequence>MLYVQESFAHSSSLLMSPPMTISQPQPLSPSLKMVDQLTSKYESVQRELAATQIQIESARQVKLQYEKEASNYTNNNKAIRNHIQETMQILESKQKILERTKGSSLALENKVKQLKNQAMTSRAQLEDLRKREQVIQHDRDSALKEKKHLEHQQFLLRDSVKQLRARCDREAALLKKDYGLLVEQINYIKEKSECTMELIEIKLLKRRQTMEHLANTKEQFKLNTEGFVHQVRVQLQALKTEIERSALLPSKDCTTTTTTTTVDAALQCHQD</sequence>
<feature type="coiled-coil region" evidence="1">
    <location>
        <begin position="35"/>
        <end position="132"/>
    </location>
</feature>
<accession>A0A367IIJ8</accession>
<keyword evidence="1" id="KW-0175">Coiled coil</keyword>
<evidence type="ECO:0000313" key="2">
    <source>
        <dbReference type="EMBL" id="RCH77500.1"/>
    </source>
</evidence>
<gene>
    <name evidence="2" type="ORF">CU098_004066</name>
</gene>
<evidence type="ECO:0000313" key="3">
    <source>
        <dbReference type="Proteomes" id="UP000253551"/>
    </source>
</evidence>
<feature type="non-terminal residue" evidence="2">
    <location>
        <position position="272"/>
    </location>
</feature>
<name>A0A367IIJ8_RHIST</name>
<evidence type="ECO:0000256" key="1">
    <source>
        <dbReference type="SAM" id="Coils"/>
    </source>
</evidence>
<keyword evidence="3" id="KW-1185">Reference proteome</keyword>